<comment type="caution">
    <text evidence="1">The sequence shown here is derived from an EMBL/GenBank/DDBJ whole genome shotgun (WGS) entry which is preliminary data.</text>
</comment>
<gene>
    <name evidence="1" type="ORF">F2Q69_00009146</name>
</gene>
<dbReference type="EMBL" id="QGKX02001521">
    <property type="protein sequence ID" value="KAF3509234.1"/>
    <property type="molecule type" value="Genomic_DNA"/>
</dbReference>
<accession>A0A8S9NW43</accession>
<sequence length="190" mass="22098">MRETLQGQAPEDLQKSSIKLRKCLEADAKKRQDLRSVLKALESSTLFPLQGFVPMGFPWQAPEDLQKSSIKLRKCLEADAKKRQDLRSVLMVFTRHWKSLEDYGRWCKVRDRPVRTDVRTGTRCTVLTFIQPSLIMSWETRQGEGRVRLTKGERSIWHIQRCLRKQPGRCLSLQLTQTNHSQVFSPQDSS</sequence>
<name>A0A8S9NW43_BRACR</name>
<proteinExistence type="predicted"/>
<evidence type="ECO:0000313" key="1">
    <source>
        <dbReference type="EMBL" id="KAF3509234.1"/>
    </source>
</evidence>
<dbReference type="Proteomes" id="UP000712600">
    <property type="component" value="Unassembled WGS sequence"/>
</dbReference>
<reference evidence="1" key="1">
    <citation type="submission" date="2019-12" db="EMBL/GenBank/DDBJ databases">
        <title>Genome sequencing and annotation of Brassica cretica.</title>
        <authorList>
            <person name="Studholme D.J."/>
            <person name="Sarris P."/>
        </authorList>
    </citation>
    <scope>NUCLEOTIDE SEQUENCE</scope>
    <source>
        <strain evidence="1">PFS-109/04</strain>
        <tissue evidence="1">Leaf</tissue>
    </source>
</reference>
<evidence type="ECO:0000313" key="2">
    <source>
        <dbReference type="Proteomes" id="UP000712600"/>
    </source>
</evidence>
<dbReference type="AlphaFoldDB" id="A0A8S9NW43"/>
<protein>
    <submittedName>
        <fullName evidence="1">Uncharacterized protein</fullName>
    </submittedName>
</protein>
<organism evidence="1 2">
    <name type="scientific">Brassica cretica</name>
    <name type="common">Mustard</name>
    <dbReference type="NCBI Taxonomy" id="69181"/>
    <lineage>
        <taxon>Eukaryota</taxon>
        <taxon>Viridiplantae</taxon>
        <taxon>Streptophyta</taxon>
        <taxon>Embryophyta</taxon>
        <taxon>Tracheophyta</taxon>
        <taxon>Spermatophyta</taxon>
        <taxon>Magnoliopsida</taxon>
        <taxon>eudicotyledons</taxon>
        <taxon>Gunneridae</taxon>
        <taxon>Pentapetalae</taxon>
        <taxon>rosids</taxon>
        <taxon>malvids</taxon>
        <taxon>Brassicales</taxon>
        <taxon>Brassicaceae</taxon>
        <taxon>Brassiceae</taxon>
        <taxon>Brassica</taxon>
    </lineage>
</organism>